<evidence type="ECO:0000256" key="4">
    <source>
        <dbReference type="ARBA" id="ARBA00023136"/>
    </source>
</evidence>
<comment type="subcellular location">
    <subcellularLocation>
        <location evidence="1">Membrane</location>
        <topology evidence="1">Multi-pass membrane protein</topology>
    </subcellularLocation>
</comment>
<sequence>MILMSSVVERIRGFLVSPIKTFDASKDDTFGNAAVYFITILAISAVLSGITGWLVFQHGVAMIVMIVLVFVLGILGVFIVGLWIHIWVYLFGGRKGVTQTLKALMYGATPNCLLGWIPIAGIFTVLWTLILQIVGIRQLHELSTKRAVLAVILAMVLAVSIPMSVSYAATGTRHIGFATESASMEPNMHVGDLILVQAPHRAKIVTYEEGKLLDYKSLNNYGDVIIYHPNGRHSVTPIIHRAMDWVEMGQEMPGGKPAPHVGYITKGDNNNGYDQPNLQPVKPEWVIAVAKGTVPYLGYPSIILNNIE</sequence>
<dbReference type="PANTHER" id="PTHR10806">
    <property type="entry name" value="SIGNAL PEPTIDASE COMPLEX CATALYTIC SUBUNIT SEC11"/>
    <property type="match status" value="1"/>
</dbReference>
<keyword evidence="4 5" id="KW-0472">Membrane</keyword>
<dbReference type="GO" id="GO:0006465">
    <property type="term" value="P:signal peptide processing"/>
    <property type="evidence" value="ECO:0007669"/>
    <property type="project" value="InterPro"/>
</dbReference>
<dbReference type="InterPro" id="IPR001733">
    <property type="entry name" value="Peptidase_S26B"/>
</dbReference>
<evidence type="ECO:0000256" key="1">
    <source>
        <dbReference type="ARBA" id="ARBA00004141"/>
    </source>
</evidence>
<gene>
    <name evidence="7" type="ORF">KENJCFKB_00024</name>
</gene>
<dbReference type="InterPro" id="IPR006977">
    <property type="entry name" value="Yip1_dom"/>
</dbReference>
<reference evidence="7" key="1">
    <citation type="submission" date="2020-06" db="EMBL/GenBank/DDBJ databases">
        <title>Unique genomic features of the anaerobic methanotrophic archaea.</title>
        <authorList>
            <person name="Chadwick G.L."/>
            <person name="Skennerton C.T."/>
            <person name="Laso-Perez R."/>
            <person name="Leu A.O."/>
            <person name="Speth D.R."/>
            <person name="Yu H."/>
            <person name="Morgan-Lang C."/>
            <person name="Hatzenpichler R."/>
            <person name="Goudeau D."/>
            <person name="Malmstrom R."/>
            <person name="Brazelton W.J."/>
            <person name="Woyke T."/>
            <person name="Hallam S.J."/>
            <person name="Tyson G.W."/>
            <person name="Wegener G."/>
            <person name="Boetius A."/>
            <person name="Orphan V."/>
        </authorList>
    </citation>
    <scope>NUCLEOTIDE SEQUENCE</scope>
</reference>
<dbReference type="GO" id="GO:0004252">
    <property type="term" value="F:serine-type endopeptidase activity"/>
    <property type="evidence" value="ECO:0007669"/>
    <property type="project" value="InterPro"/>
</dbReference>
<protein>
    <recommendedName>
        <fullName evidence="6">Yip1 domain-containing protein</fullName>
    </recommendedName>
</protein>
<dbReference type="InterPro" id="IPR019533">
    <property type="entry name" value="Peptidase_S26"/>
</dbReference>
<accession>A0A7G9Z2T0</accession>
<dbReference type="GO" id="GO:0016020">
    <property type="term" value="C:membrane"/>
    <property type="evidence" value="ECO:0007669"/>
    <property type="project" value="UniProtKB-SubCell"/>
</dbReference>
<evidence type="ECO:0000256" key="2">
    <source>
        <dbReference type="ARBA" id="ARBA00022692"/>
    </source>
</evidence>
<keyword evidence="3 5" id="KW-1133">Transmembrane helix</keyword>
<feature type="transmembrane region" description="Helical" evidence="5">
    <location>
        <begin position="63"/>
        <end position="90"/>
    </location>
</feature>
<feature type="transmembrane region" description="Helical" evidence="5">
    <location>
        <begin position="113"/>
        <end position="135"/>
    </location>
</feature>
<feature type="domain" description="Yip1" evidence="6">
    <location>
        <begin position="13"/>
        <end position="158"/>
    </location>
</feature>
<organism evidence="7">
    <name type="scientific">Candidatus Methanophaga sp. ANME-1 ERB7</name>
    <dbReference type="NCBI Taxonomy" id="2759913"/>
    <lineage>
        <taxon>Archaea</taxon>
        <taxon>Methanobacteriati</taxon>
        <taxon>Methanobacteriota</taxon>
        <taxon>Stenosarchaea group</taxon>
        <taxon>Methanomicrobia</taxon>
        <taxon>Candidatus Methanophagales</taxon>
        <taxon>Candidatus Methanophagaceae</taxon>
        <taxon>Candidatus Methanophaga</taxon>
    </lineage>
</organism>
<feature type="transmembrane region" description="Helical" evidence="5">
    <location>
        <begin position="33"/>
        <end position="56"/>
    </location>
</feature>
<evidence type="ECO:0000259" key="6">
    <source>
        <dbReference type="Pfam" id="PF04893"/>
    </source>
</evidence>
<dbReference type="AlphaFoldDB" id="A0A7G9Z2T0"/>
<dbReference type="InterPro" id="IPR036286">
    <property type="entry name" value="LexA/Signal_pep-like_sf"/>
</dbReference>
<dbReference type="PANTHER" id="PTHR10806:SF6">
    <property type="entry name" value="SIGNAL PEPTIDASE COMPLEX CATALYTIC SUBUNIT SEC11"/>
    <property type="match status" value="1"/>
</dbReference>
<dbReference type="CDD" id="cd06530">
    <property type="entry name" value="S26_SPase_I"/>
    <property type="match status" value="1"/>
</dbReference>
<proteinExistence type="predicted"/>
<feature type="transmembrane region" description="Helical" evidence="5">
    <location>
        <begin position="147"/>
        <end position="169"/>
    </location>
</feature>
<dbReference type="Pfam" id="PF04893">
    <property type="entry name" value="Yip1"/>
    <property type="match status" value="1"/>
</dbReference>
<evidence type="ECO:0000256" key="3">
    <source>
        <dbReference type="ARBA" id="ARBA00022989"/>
    </source>
</evidence>
<name>A0A7G9Z2T0_9EURY</name>
<dbReference type="EMBL" id="MT631586">
    <property type="protein sequence ID" value="QNO54564.1"/>
    <property type="molecule type" value="Genomic_DNA"/>
</dbReference>
<evidence type="ECO:0000313" key="7">
    <source>
        <dbReference type="EMBL" id="QNO54564.1"/>
    </source>
</evidence>
<keyword evidence="2 5" id="KW-0812">Transmembrane</keyword>
<dbReference type="SUPFAM" id="SSF51306">
    <property type="entry name" value="LexA/Signal peptidase"/>
    <property type="match status" value="1"/>
</dbReference>
<dbReference type="NCBIfam" id="TIGR02228">
    <property type="entry name" value="sigpep_I_arch"/>
    <property type="match status" value="1"/>
</dbReference>
<evidence type="ECO:0000256" key="5">
    <source>
        <dbReference type="SAM" id="Phobius"/>
    </source>
</evidence>